<organism evidence="2 3">
    <name type="scientific">Eleutherodactylus coqui</name>
    <name type="common">Puerto Rican coqui</name>
    <dbReference type="NCBI Taxonomy" id="57060"/>
    <lineage>
        <taxon>Eukaryota</taxon>
        <taxon>Metazoa</taxon>
        <taxon>Chordata</taxon>
        <taxon>Craniata</taxon>
        <taxon>Vertebrata</taxon>
        <taxon>Euteleostomi</taxon>
        <taxon>Amphibia</taxon>
        <taxon>Batrachia</taxon>
        <taxon>Anura</taxon>
        <taxon>Neobatrachia</taxon>
        <taxon>Hyloidea</taxon>
        <taxon>Eleutherodactylidae</taxon>
        <taxon>Eleutherodactylinae</taxon>
        <taxon>Eleutherodactylus</taxon>
        <taxon>Eleutherodactylus</taxon>
    </lineage>
</organism>
<dbReference type="EMBL" id="WNTK01002567">
    <property type="protein sequence ID" value="KAG9465904.1"/>
    <property type="molecule type" value="Genomic_DNA"/>
</dbReference>
<evidence type="ECO:0000313" key="2">
    <source>
        <dbReference type="EMBL" id="KAG9465904.1"/>
    </source>
</evidence>
<accession>A0A8J6BIW7</accession>
<keyword evidence="3" id="KW-1185">Reference proteome</keyword>
<protein>
    <submittedName>
        <fullName evidence="2">Uncharacterized protein</fullName>
    </submittedName>
</protein>
<feature type="region of interest" description="Disordered" evidence="1">
    <location>
        <begin position="1"/>
        <end position="24"/>
    </location>
</feature>
<dbReference type="AlphaFoldDB" id="A0A8J6BIW7"/>
<dbReference type="Proteomes" id="UP000770717">
    <property type="component" value="Unassembled WGS sequence"/>
</dbReference>
<reference evidence="2" key="1">
    <citation type="thesis" date="2020" institute="ProQuest LLC" country="789 East Eisenhower Parkway, Ann Arbor, MI, USA">
        <title>Comparative Genomics and Chromosome Evolution.</title>
        <authorList>
            <person name="Mudd A.B."/>
        </authorList>
    </citation>
    <scope>NUCLEOTIDE SEQUENCE</scope>
    <source>
        <strain evidence="2">HN-11 Male</strain>
        <tissue evidence="2">Kidney and liver</tissue>
    </source>
</reference>
<evidence type="ECO:0000256" key="1">
    <source>
        <dbReference type="SAM" id="MobiDB-lite"/>
    </source>
</evidence>
<sequence length="85" mass="9582">MHDASKHWMDSEDQPDPSSQRPMSPINADIKLFARVPEITAFGDKISGKSSVWERLLALVRLLCVKPREKVCVNGWSLGHFGLHL</sequence>
<gene>
    <name evidence="2" type="ORF">GDO78_017550</name>
</gene>
<proteinExistence type="predicted"/>
<feature type="compositionally biased region" description="Basic and acidic residues" evidence="1">
    <location>
        <begin position="1"/>
        <end position="10"/>
    </location>
</feature>
<evidence type="ECO:0000313" key="3">
    <source>
        <dbReference type="Proteomes" id="UP000770717"/>
    </source>
</evidence>
<comment type="caution">
    <text evidence="2">The sequence shown here is derived from an EMBL/GenBank/DDBJ whole genome shotgun (WGS) entry which is preliminary data.</text>
</comment>
<name>A0A8J6BIW7_ELECQ</name>